<dbReference type="PATRIC" id="fig|1423730.4.peg.1164"/>
<keyword evidence="14" id="KW-1185">Reference proteome</keyword>
<dbReference type="FunFam" id="3.40.50.300:FF:000032">
    <property type="entry name" value="Export ABC transporter ATP-binding protein"/>
    <property type="match status" value="1"/>
</dbReference>
<evidence type="ECO:0000256" key="5">
    <source>
        <dbReference type="ARBA" id="ARBA00022741"/>
    </source>
</evidence>
<organism evidence="13 14">
    <name type="scientific">Lacticaseibacillus camelliae DSM 22697 = JCM 13995</name>
    <dbReference type="NCBI Taxonomy" id="1423730"/>
    <lineage>
        <taxon>Bacteria</taxon>
        <taxon>Bacillati</taxon>
        <taxon>Bacillota</taxon>
        <taxon>Bacilli</taxon>
        <taxon>Lactobacillales</taxon>
        <taxon>Lactobacillaceae</taxon>
        <taxon>Lacticaseibacillus</taxon>
    </lineage>
</organism>
<dbReference type="GO" id="GO:0098796">
    <property type="term" value="C:membrane protein complex"/>
    <property type="evidence" value="ECO:0007669"/>
    <property type="project" value="UniProtKB-ARBA"/>
</dbReference>
<evidence type="ECO:0000256" key="2">
    <source>
        <dbReference type="ARBA" id="ARBA00022448"/>
    </source>
</evidence>
<feature type="transmembrane region" description="Helical" evidence="11">
    <location>
        <begin position="266"/>
        <end position="286"/>
    </location>
</feature>
<feature type="transmembrane region" description="Helical" evidence="11">
    <location>
        <begin position="407"/>
        <end position="427"/>
    </location>
</feature>
<dbReference type="InterPro" id="IPR003593">
    <property type="entry name" value="AAA+_ATPase"/>
</dbReference>
<dbReference type="PROSITE" id="PS50893">
    <property type="entry name" value="ABC_TRANSPORTER_2"/>
    <property type="match status" value="1"/>
</dbReference>
<keyword evidence="6" id="KW-0067">ATP-binding</keyword>
<dbReference type="Pfam" id="PF00005">
    <property type="entry name" value="ABC_tran"/>
    <property type="match status" value="1"/>
</dbReference>
<dbReference type="InterPro" id="IPR017911">
    <property type="entry name" value="MacB-like_ATP-bd"/>
</dbReference>
<feature type="transmembrane region" description="Helical" evidence="11">
    <location>
        <begin position="447"/>
        <end position="472"/>
    </location>
</feature>
<dbReference type="GO" id="GO:0016887">
    <property type="term" value="F:ATP hydrolysis activity"/>
    <property type="evidence" value="ECO:0007669"/>
    <property type="project" value="InterPro"/>
</dbReference>
<evidence type="ECO:0000259" key="12">
    <source>
        <dbReference type="PROSITE" id="PS50893"/>
    </source>
</evidence>
<feature type="domain" description="ABC transporter" evidence="12">
    <location>
        <begin position="2"/>
        <end position="241"/>
    </location>
</feature>
<feature type="transmembrane region" description="Helical" evidence="11">
    <location>
        <begin position="797"/>
        <end position="823"/>
    </location>
</feature>
<evidence type="ECO:0000256" key="9">
    <source>
        <dbReference type="ARBA" id="ARBA00023136"/>
    </source>
</evidence>
<evidence type="ECO:0000256" key="6">
    <source>
        <dbReference type="ARBA" id="ARBA00022840"/>
    </source>
</evidence>
<evidence type="ECO:0000256" key="8">
    <source>
        <dbReference type="ARBA" id="ARBA00022989"/>
    </source>
</evidence>
<gene>
    <name evidence="13" type="ORF">FC75_GL001109</name>
</gene>
<keyword evidence="7" id="KW-0029">Amino-acid transport</keyword>
<dbReference type="SUPFAM" id="SSF52540">
    <property type="entry name" value="P-loop containing nucleoside triphosphate hydrolases"/>
    <property type="match status" value="1"/>
</dbReference>
<dbReference type="PANTHER" id="PTHR42798:SF7">
    <property type="entry name" value="ALPHA-D-RIBOSE 1-METHYLPHOSPHONATE 5-TRIPHOSPHATE SYNTHASE SUBUNIT PHNL"/>
    <property type="match status" value="1"/>
</dbReference>
<keyword evidence="3" id="KW-1003">Cell membrane</keyword>
<dbReference type="InterPro" id="IPR027417">
    <property type="entry name" value="P-loop_NTPase"/>
</dbReference>
<evidence type="ECO:0000256" key="1">
    <source>
        <dbReference type="ARBA" id="ARBA00004429"/>
    </source>
</evidence>
<dbReference type="GO" id="GO:0022857">
    <property type="term" value="F:transmembrane transporter activity"/>
    <property type="evidence" value="ECO:0007669"/>
    <property type="project" value="UniProtKB-ARBA"/>
</dbReference>
<keyword evidence="4 11" id="KW-0812">Transmembrane</keyword>
<evidence type="ECO:0000256" key="4">
    <source>
        <dbReference type="ARBA" id="ARBA00022692"/>
    </source>
</evidence>
<accession>A0A0R2F9Z3</accession>
<proteinExistence type="inferred from homology"/>
<evidence type="ECO:0000313" key="14">
    <source>
        <dbReference type="Proteomes" id="UP000050865"/>
    </source>
</evidence>
<evidence type="ECO:0000313" key="13">
    <source>
        <dbReference type="EMBL" id="KRN24894.1"/>
    </source>
</evidence>
<feature type="transmembrane region" description="Helical" evidence="11">
    <location>
        <begin position="888"/>
        <end position="910"/>
    </location>
</feature>
<dbReference type="STRING" id="1423730.FC75_GL001109"/>
<dbReference type="GO" id="GO:0005886">
    <property type="term" value="C:plasma membrane"/>
    <property type="evidence" value="ECO:0007669"/>
    <property type="project" value="UniProtKB-SubCell"/>
</dbReference>
<comment type="similarity">
    <text evidence="10">Belongs to the ABC transporter superfamily. Macrolide exporter (TC 3.A.1.122) family.</text>
</comment>
<reference evidence="13 14" key="1">
    <citation type="journal article" date="2015" name="Genome Announc.">
        <title>Expanding the biotechnology potential of lactobacilli through comparative genomics of 213 strains and associated genera.</title>
        <authorList>
            <person name="Sun Z."/>
            <person name="Harris H.M."/>
            <person name="McCann A."/>
            <person name="Guo C."/>
            <person name="Argimon S."/>
            <person name="Zhang W."/>
            <person name="Yang X."/>
            <person name="Jeffery I.B."/>
            <person name="Cooney J.C."/>
            <person name="Kagawa T.F."/>
            <person name="Liu W."/>
            <person name="Song Y."/>
            <person name="Salvetti E."/>
            <person name="Wrobel A."/>
            <person name="Rasinkangas P."/>
            <person name="Parkhill J."/>
            <person name="Rea M.C."/>
            <person name="O'Sullivan O."/>
            <person name="Ritari J."/>
            <person name="Douillard F.P."/>
            <person name="Paul Ross R."/>
            <person name="Yang R."/>
            <person name="Briner A.E."/>
            <person name="Felis G.E."/>
            <person name="de Vos W.M."/>
            <person name="Barrangou R."/>
            <person name="Klaenhammer T.R."/>
            <person name="Caufield P.W."/>
            <person name="Cui Y."/>
            <person name="Zhang H."/>
            <person name="O'Toole P.W."/>
        </authorList>
    </citation>
    <scope>NUCLEOTIDE SEQUENCE [LARGE SCALE GENOMIC DNA]</scope>
    <source>
        <strain evidence="13 14">DSM 22697</strain>
    </source>
</reference>
<feature type="transmembrane region" description="Helical" evidence="11">
    <location>
        <begin position="546"/>
        <end position="567"/>
    </location>
</feature>
<evidence type="ECO:0000256" key="3">
    <source>
        <dbReference type="ARBA" id="ARBA00022475"/>
    </source>
</evidence>
<dbReference type="EMBL" id="AYZJ01000020">
    <property type="protein sequence ID" value="KRN24894.1"/>
    <property type="molecule type" value="Genomic_DNA"/>
</dbReference>
<evidence type="ECO:0000256" key="11">
    <source>
        <dbReference type="SAM" id="Phobius"/>
    </source>
</evidence>
<name>A0A0R2F9Z3_9LACO</name>
<evidence type="ECO:0000256" key="10">
    <source>
        <dbReference type="ARBA" id="ARBA00038388"/>
    </source>
</evidence>
<dbReference type="InterPro" id="IPR003838">
    <property type="entry name" value="ABC3_permease_C"/>
</dbReference>
<feature type="transmembrane region" description="Helical" evidence="11">
    <location>
        <begin position="351"/>
        <end position="374"/>
    </location>
</feature>
<evidence type="ECO:0000256" key="7">
    <source>
        <dbReference type="ARBA" id="ARBA00022970"/>
    </source>
</evidence>
<dbReference type="PANTHER" id="PTHR42798">
    <property type="entry name" value="LIPOPROTEIN-RELEASING SYSTEM ATP-BINDING PROTEIN LOLD"/>
    <property type="match status" value="1"/>
</dbReference>
<dbReference type="CDD" id="cd03255">
    <property type="entry name" value="ABC_MJ0796_LolCDE_FtsE"/>
    <property type="match status" value="1"/>
</dbReference>
<dbReference type="InterPro" id="IPR003439">
    <property type="entry name" value="ABC_transporter-like_ATP-bd"/>
</dbReference>
<dbReference type="Proteomes" id="UP000050865">
    <property type="component" value="Unassembled WGS sequence"/>
</dbReference>
<keyword evidence="5" id="KW-0547">Nucleotide-binding</keyword>
<keyword evidence="9 11" id="KW-0472">Membrane</keyword>
<protein>
    <submittedName>
        <fullName evidence="13">Peptide ABC transporter ATPase</fullName>
    </submittedName>
</protein>
<comment type="subcellular location">
    <subcellularLocation>
        <location evidence="1">Cell inner membrane</location>
        <topology evidence="1">Multi-pass membrane protein</topology>
    </subcellularLocation>
</comment>
<dbReference type="Gene3D" id="3.40.50.300">
    <property type="entry name" value="P-loop containing nucleotide triphosphate hydrolases"/>
    <property type="match status" value="1"/>
</dbReference>
<dbReference type="Pfam" id="PF02687">
    <property type="entry name" value="FtsX"/>
    <property type="match status" value="1"/>
</dbReference>
<dbReference type="GO" id="GO:0006865">
    <property type="term" value="P:amino acid transport"/>
    <property type="evidence" value="ECO:0007669"/>
    <property type="project" value="UniProtKB-KW"/>
</dbReference>
<feature type="transmembrane region" description="Helical" evidence="11">
    <location>
        <begin position="306"/>
        <end position="330"/>
    </location>
</feature>
<feature type="transmembrane region" description="Helical" evidence="11">
    <location>
        <begin position="484"/>
        <end position="505"/>
    </location>
</feature>
<dbReference type="GO" id="GO:0005524">
    <property type="term" value="F:ATP binding"/>
    <property type="evidence" value="ECO:0007669"/>
    <property type="project" value="UniProtKB-KW"/>
</dbReference>
<sequence>MVDVAHLTKVYGHRLNRVTALNDLSFHIEAGEFVGIMGPSGAGKSTLLNMIATIDQPTSGTLTVAGRELTRLGDSEAAKYRREDLGFIFQAFNLVPDLTVADNITLPQTFVPPVPKDLDQRLMRFAKMLGLVPLLKRYPEQLSLGQRQRVAAARAMIGHPDLILADEPTGSLDSMAATELLQYLAKLNLEEDVTIMMVTHDAFTASFCNRIIFIRDGAYFAEVTRHSSRQAFFNSIIDMEATINGGIAVGRLIRTSLRRHRTVNRLYVLMAALMIAMLYAMLALIQDDALLARTVAMNDVTAAVPALLVGVLVVILLFAIVFLLYMNSILIERRTSNLRLYRRLGMPVSRIGLGLLGESLILGTGAIVLGIGGGWGFSKFLAMMLLRIMGVHRVVGLLWAPRAAAELTLLFLVVYAVLGLINAIYAGNVTMTTAASAPARVRRFQASGWHAVLAWLGAALLASSYLAAFNLVHLTYAMAQRYQGGGVWTLFAVPVIGIVSLYLVFKFSLPAFMNWLQRRPWVRQDATRLLTVTNLNKRLLRNVHSLFLTTVLATVTITVLGSGAMLYQFGQRSVTRSVALDMVASSTGVKSTFGKFKPQAIKRSAVLPTKLAAGRLNEPTHGTGDGDETIYNVLALSDYARIRRMQPTLPKLSLQSGQAAMILFGRTLYRHTWLGKRQHWSLTLTRTRERFAVTRVTGAFPLGDDGYFDRALVVPDRAYADLHALLDSLTGYTLHHTPAANAAVKRLDGAVSEDYVSGSAAVLAGKKAPRVKKVAGATDFSRRAVQFKAPLMAEMNVVFGMALFIVIILGVVFIVATASILLIKQLMLAAEDHQARTVLRQLGMPRPTERRVASAQTGMVFALPLVFGAVNSGLIIHYLSMFLNDPGVLLVIAIIMLYVLVYLAFGILTVKLTERP</sequence>
<feature type="transmembrane region" description="Helical" evidence="11">
    <location>
        <begin position="853"/>
        <end position="876"/>
    </location>
</feature>
<comment type="caution">
    <text evidence="13">The sequence shown here is derived from an EMBL/GenBank/DDBJ whole genome shotgun (WGS) entry which is preliminary data.</text>
</comment>
<keyword evidence="2" id="KW-0813">Transport</keyword>
<dbReference type="SMART" id="SM00382">
    <property type="entry name" value="AAA"/>
    <property type="match status" value="1"/>
</dbReference>
<keyword evidence="8 11" id="KW-1133">Transmembrane helix</keyword>
<dbReference type="AlphaFoldDB" id="A0A0R2F9Z3"/>